<evidence type="ECO:0000313" key="3">
    <source>
        <dbReference type="Proteomes" id="UP000265520"/>
    </source>
</evidence>
<evidence type="ECO:0000256" key="1">
    <source>
        <dbReference type="SAM" id="MobiDB-lite"/>
    </source>
</evidence>
<feature type="compositionally biased region" description="Gly residues" evidence="1">
    <location>
        <begin position="12"/>
        <end position="22"/>
    </location>
</feature>
<name>A0A392VNJ4_9FABA</name>
<keyword evidence="3" id="KW-1185">Reference proteome</keyword>
<feature type="compositionally biased region" description="Basic and acidic residues" evidence="1">
    <location>
        <begin position="1"/>
        <end position="11"/>
    </location>
</feature>
<sequence length="38" mass="3786">ATVREEIDRSRYGGGGVGGGGANPVVEEKGKGNVNSLV</sequence>
<dbReference type="Proteomes" id="UP000265520">
    <property type="component" value="Unassembled WGS sequence"/>
</dbReference>
<comment type="caution">
    <text evidence="2">The sequence shown here is derived from an EMBL/GenBank/DDBJ whole genome shotgun (WGS) entry which is preliminary data.</text>
</comment>
<organism evidence="2 3">
    <name type="scientific">Trifolium medium</name>
    <dbReference type="NCBI Taxonomy" id="97028"/>
    <lineage>
        <taxon>Eukaryota</taxon>
        <taxon>Viridiplantae</taxon>
        <taxon>Streptophyta</taxon>
        <taxon>Embryophyta</taxon>
        <taxon>Tracheophyta</taxon>
        <taxon>Spermatophyta</taxon>
        <taxon>Magnoliopsida</taxon>
        <taxon>eudicotyledons</taxon>
        <taxon>Gunneridae</taxon>
        <taxon>Pentapetalae</taxon>
        <taxon>rosids</taxon>
        <taxon>fabids</taxon>
        <taxon>Fabales</taxon>
        <taxon>Fabaceae</taxon>
        <taxon>Papilionoideae</taxon>
        <taxon>50 kb inversion clade</taxon>
        <taxon>NPAAA clade</taxon>
        <taxon>Hologalegina</taxon>
        <taxon>IRL clade</taxon>
        <taxon>Trifolieae</taxon>
        <taxon>Trifolium</taxon>
    </lineage>
</organism>
<dbReference type="EMBL" id="LXQA011230698">
    <property type="protein sequence ID" value="MCI89926.1"/>
    <property type="molecule type" value="Genomic_DNA"/>
</dbReference>
<reference evidence="2 3" key="1">
    <citation type="journal article" date="2018" name="Front. Plant Sci.">
        <title>Red Clover (Trifolium pratense) and Zigzag Clover (T. medium) - A Picture of Genomic Similarities and Differences.</title>
        <authorList>
            <person name="Dluhosova J."/>
            <person name="Istvanek J."/>
            <person name="Nedelnik J."/>
            <person name="Repkova J."/>
        </authorList>
    </citation>
    <scope>NUCLEOTIDE SEQUENCE [LARGE SCALE GENOMIC DNA]</scope>
    <source>
        <strain evidence="3">cv. 10/8</strain>
        <tissue evidence="2">Leaf</tissue>
    </source>
</reference>
<proteinExistence type="predicted"/>
<dbReference type="AlphaFoldDB" id="A0A392VNJ4"/>
<protein>
    <submittedName>
        <fullName evidence="2">Uncharacterized protein</fullName>
    </submittedName>
</protein>
<evidence type="ECO:0000313" key="2">
    <source>
        <dbReference type="EMBL" id="MCI89926.1"/>
    </source>
</evidence>
<accession>A0A392VNJ4</accession>
<feature type="non-terminal residue" evidence="2">
    <location>
        <position position="1"/>
    </location>
</feature>
<feature type="region of interest" description="Disordered" evidence="1">
    <location>
        <begin position="1"/>
        <end position="38"/>
    </location>
</feature>